<comment type="caution">
    <text evidence="1">The sequence shown here is derived from an EMBL/GenBank/DDBJ whole genome shotgun (WGS) entry which is preliminary data.</text>
</comment>
<keyword evidence="2" id="KW-1185">Reference proteome</keyword>
<name>A0A370TIK7_9HELO</name>
<reference evidence="1 2" key="1">
    <citation type="journal article" date="2018" name="IMA Fungus">
        <title>IMA Genome-F 9: Draft genome sequence of Annulohypoxylon stygium, Aspergillus mulundensis, Berkeleyomyces basicola (syn. Thielaviopsis basicola), Ceratocystis smalleyi, two Cercospora beticola strains, Coleophoma cylindrospora, Fusarium fracticaudum, Phialophora cf. hyalina, and Morchella septimelata.</title>
        <authorList>
            <person name="Wingfield B.D."/>
            <person name="Bills G.F."/>
            <person name="Dong Y."/>
            <person name="Huang W."/>
            <person name="Nel W.J."/>
            <person name="Swalarsk-Parry B.S."/>
            <person name="Vaghefi N."/>
            <person name="Wilken P.M."/>
            <person name="An Z."/>
            <person name="de Beer Z.W."/>
            <person name="De Vos L."/>
            <person name="Chen L."/>
            <person name="Duong T.A."/>
            <person name="Gao Y."/>
            <person name="Hammerbacher A."/>
            <person name="Kikkert J.R."/>
            <person name="Li Y."/>
            <person name="Li H."/>
            <person name="Li K."/>
            <person name="Li Q."/>
            <person name="Liu X."/>
            <person name="Ma X."/>
            <person name="Naidoo K."/>
            <person name="Pethybridge S.J."/>
            <person name="Sun J."/>
            <person name="Steenkamp E.T."/>
            <person name="van der Nest M.A."/>
            <person name="van Wyk S."/>
            <person name="Wingfield M.J."/>
            <person name="Xiong C."/>
            <person name="Yue Q."/>
            <person name="Zhang X."/>
        </authorList>
    </citation>
    <scope>NUCLEOTIDE SEQUENCE [LARGE SCALE GENOMIC DNA]</scope>
    <source>
        <strain evidence="1 2">BP 5553</strain>
    </source>
</reference>
<accession>A0A370TIK7</accession>
<sequence>MVAALDVTMQAAFTVFTDWFRYTDGYGRRYTRPNALGEEHGAVDPVQVGNDCDGDSYGEGITDFENAPNSACQDNTCPSTRFYLLFPAQVRRKIPWVKVFTG</sequence>
<dbReference type="GeneID" id="43599972"/>
<dbReference type="RefSeq" id="XP_031868015.1">
    <property type="nucleotide sequence ID" value="XM_032015746.1"/>
</dbReference>
<evidence type="ECO:0000313" key="1">
    <source>
        <dbReference type="EMBL" id="RDL35192.1"/>
    </source>
</evidence>
<evidence type="ECO:0000313" key="2">
    <source>
        <dbReference type="Proteomes" id="UP000254866"/>
    </source>
</evidence>
<organism evidence="1 2">
    <name type="scientific">Venustampulla echinocandica</name>
    <dbReference type="NCBI Taxonomy" id="2656787"/>
    <lineage>
        <taxon>Eukaryota</taxon>
        <taxon>Fungi</taxon>
        <taxon>Dikarya</taxon>
        <taxon>Ascomycota</taxon>
        <taxon>Pezizomycotina</taxon>
        <taxon>Leotiomycetes</taxon>
        <taxon>Helotiales</taxon>
        <taxon>Pleuroascaceae</taxon>
        <taxon>Venustampulla</taxon>
    </lineage>
</organism>
<proteinExistence type="predicted"/>
<dbReference type="EMBL" id="NPIC01000006">
    <property type="protein sequence ID" value="RDL35192.1"/>
    <property type="molecule type" value="Genomic_DNA"/>
</dbReference>
<protein>
    <submittedName>
        <fullName evidence="1">Uncharacterized protein</fullName>
    </submittedName>
</protein>
<dbReference type="AlphaFoldDB" id="A0A370TIK7"/>
<dbReference type="Proteomes" id="UP000254866">
    <property type="component" value="Unassembled WGS sequence"/>
</dbReference>
<gene>
    <name evidence="1" type="ORF">BP5553_07123</name>
</gene>